<gene>
    <name evidence="2" type="ORF">NC998_00600</name>
</gene>
<evidence type="ECO:0000313" key="3">
    <source>
        <dbReference type="Proteomes" id="UP001464891"/>
    </source>
</evidence>
<feature type="domain" description="Peptidoglycan binding-like" evidence="1">
    <location>
        <begin position="64"/>
        <end position="119"/>
    </location>
</feature>
<name>A0ABV0J1E3_9CYAN</name>
<comment type="caution">
    <text evidence="2">The sequence shown here is derived from an EMBL/GenBank/DDBJ whole genome shotgun (WGS) entry which is preliminary data.</text>
</comment>
<dbReference type="InterPro" id="IPR036365">
    <property type="entry name" value="PGBD-like_sf"/>
</dbReference>
<dbReference type="Gene3D" id="1.10.101.10">
    <property type="entry name" value="PGBD-like superfamily/PGBD"/>
    <property type="match status" value="2"/>
</dbReference>
<dbReference type="SUPFAM" id="SSF47090">
    <property type="entry name" value="PGBD-like"/>
    <property type="match status" value="2"/>
</dbReference>
<dbReference type="InterPro" id="IPR036366">
    <property type="entry name" value="PGBDSf"/>
</dbReference>
<evidence type="ECO:0000259" key="1">
    <source>
        <dbReference type="Pfam" id="PF01471"/>
    </source>
</evidence>
<protein>
    <submittedName>
        <fullName evidence="2">Peptidoglycan-binding protein</fullName>
    </submittedName>
</protein>
<organism evidence="2 3">
    <name type="scientific">Trichocoleus desertorum GB2-A4</name>
    <dbReference type="NCBI Taxonomy" id="2933944"/>
    <lineage>
        <taxon>Bacteria</taxon>
        <taxon>Bacillati</taxon>
        <taxon>Cyanobacteriota</taxon>
        <taxon>Cyanophyceae</taxon>
        <taxon>Leptolyngbyales</taxon>
        <taxon>Trichocoleusaceae</taxon>
        <taxon>Trichocoleus</taxon>
    </lineage>
</organism>
<dbReference type="EMBL" id="JAMPKM010000001">
    <property type="protein sequence ID" value="MEP0815590.1"/>
    <property type="molecule type" value="Genomic_DNA"/>
</dbReference>
<dbReference type="Pfam" id="PF01471">
    <property type="entry name" value="PG_binding_1"/>
    <property type="match status" value="2"/>
</dbReference>
<proteinExistence type="predicted"/>
<dbReference type="Proteomes" id="UP001464891">
    <property type="component" value="Unassembled WGS sequence"/>
</dbReference>
<dbReference type="RefSeq" id="WP_190431140.1">
    <property type="nucleotide sequence ID" value="NZ_JAMPKM010000001.1"/>
</dbReference>
<dbReference type="InterPro" id="IPR002477">
    <property type="entry name" value="Peptidoglycan-bd-like"/>
</dbReference>
<accession>A0ABV0J1E3</accession>
<reference evidence="2 3" key="1">
    <citation type="submission" date="2022-04" db="EMBL/GenBank/DDBJ databases">
        <title>Positive selection, recombination, and allopatry shape intraspecific diversity of widespread and dominant cyanobacteria.</title>
        <authorList>
            <person name="Wei J."/>
            <person name="Shu W."/>
            <person name="Hu C."/>
        </authorList>
    </citation>
    <scope>NUCLEOTIDE SEQUENCE [LARGE SCALE GENOMIC DNA]</scope>
    <source>
        <strain evidence="2 3">GB2-A4</strain>
    </source>
</reference>
<sequence>MAYSLTQIKEVLDGLGYNLGPNGINGNYDATLDIYTQAALREFQAQYSLPITGRLDAATEIKAGQIVKNLQYSLNLTVNAKLPVSEFYGPLTLRAMKTFQQTYSLPATGIANLTVRKKLDEEAKKRLPRGADFNALQEEALQQVV</sequence>
<keyword evidence="3" id="KW-1185">Reference proteome</keyword>
<feature type="domain" description="Peptidoglycan binding-like" evidence="1">
    <location>
        <begin position="6"/>
        <end position="59"/>
    </location>
</feature>
<evidence type="ECO:0000313" key="2">
    <source>
        <dbReference type="EMBL" id="MEP0815590.1"/>
    </source>
</evidence>